<evidence type="ECO:0000256" key="2">
    <source>
        <dbReference type="ARBA" id="ARBA00006416"/>
    </source>
</evidence>
<evidence type="ECO:0000256" key="8">
    <source>
        <dbReference type="ARBA" id="ARBA00023136"/>
    </source>
</evidence>
<keyword evidence="3 9" id="KW-0813">Transport</keyword>
<comment type="function">
    <text evidence="9">Mediates the uptake of pyruvate into mitochondria.</text>
</comment>
<evidence type="ECO:0000313" key="11">
    <source>
        <dbReference type="Proteomes" id="UP001162087"/>
    </source>
</evidence>
<gene>
    <name evidence="10" type="primary">SKDI08G2090</name>
    <name evidence="10" type="ORF">SKDI_08G2090</name>
</gene>
<proteinExistence type="inferred from homology"/>
<dbReference type="AlphaFoldDB" id="A0AA35JLX3"/>
<reference evidence="10" key="1">
    <citation type="submission" date="2022-10" db="EMBL/GenBank/DDBJ databases">
        <authorList>
            <person name="Byrne P K."/>
        </authorList>
    </citation>
    <scope>NUCLEOTIDE SEQUENCE</scope>
    <source>
        <strain evidence="10">IFO1802</strain>
    </source>
</reference>
<protein>
    <recommendedName>
        <fullName evidence="9">Mitochondrial pyruvate carrier</fullName>
    </recommendedName>
</protein>
<evidence type="ECO:0000256" key="5">
    <source>
        <dbReference type="ARBA" id="ARBA00022792"/>
    </source>
</evidence>
<dbReference type="GeneID" id="80924558"/>
<name>A0AA35JLX3_SACK1</name>
<evidence type="ECO:0000256" key="7">
    <source>
        <dbReference type="ARBA" id="ARBA00023128"/>
    </source>
</evidence>
<dbReference type="RefSeq" id="XP_056088258.1">
    <property type="nucleotide sequence ID" value="XM_056228547.1"/>
</dbReference>
<keyword evidence="11" id="KW-1185">Reference proteome</keyword>
<dbReference type="EMBL" id="OX365903">
    <property type="protein sequence ID" value="CAI4064048.1"/>
    <property type="molecule type" value="Genomic_DNA"/>
</dbReference>
<keyword evidence="6" id="KW-1133">Transmembrane helix</keyword>
<keyword evidence="7 9" id="KW-0496">Mitochondrion</keyword>
<dbReference type="Proteomes" id="UP001162087">
    <property type="component" value="Chromosome 8"/>
</dbReference>
<dbReference type="PANTHER" id="PTHR14154">
    <property type="entry name" value="UPF0041 BRAIN PROTEIN 44-RELATED"/>
    <property type="match status" value="1"/>
</dbReference>
<evidence type="ECO:0000256" key="3">
    <source>
        <dbReference type="ARBA" id="ARBA00022448"/>
    </source>
</evidence>
<keyword evidence="8" id="KW-0472">Membrane</keyword>
<comment type="subcellular location">
    <subcellularLocation>
        <location evidence="1 9">Mitochondrion inner membrane</location>
        <topology evidence="1 9">Multi-pass membrane protein</topology>
    </subcellularLocation>
</comment>
<dbReference type="InterPro" id="IPR005336">
    <property type="entry name" value="MPC"/>
</dbReference>
<evidence type="ECO:0000256" key="4">
    <source>
        <dbReference type="ARBA" id="ARBA00022692"/>
    </source>
</evidence>
<evidence type="ECO:0000313" key="10">
    <source>
        <dbReference type="EMBL" id="CAI4064048.1"/>
    </source>
</evidence>
<evidence type="ECO:0000256" key="9">
    <source>
        <dbReference type="RuleBase" id="RU363100"/>
    </source>
</evidence>
<comment type="similarity">
    <text evidence="2 9">Belongs to the mitochondrial pyruvate carrier (MPC) (TC 2.A.105) family.</text>
</comment>
<evidence type="ECO:0000256" key="6">
    <source>
        <dbReference type="ARBA" id="ARBA00022989"/>
    </source>
</evidence>
<keyword evidence="4" id="KW-0812">Transmembrane</keyword>
<keyword evidence="5 9" id="KW-0999">Mitochondrion inner membrane</keyword>
<evidence type="ECO:0000256" key="1">
    <source>
        <dbReference type="ARBA" id="ARBA00004448"/>
    </source>
</evidence>
<dbReference type="Pfam" id="PF03650">
    <property type="entry name" value="MPC"/>
    <property type="match status" value="1"/>
</dbReference>
<organism evidence="10 11">
    <name type="scientific">Saccharomyces kudriavzevii (strain ATCC MYA-4449 / AS 2.2408 / CBS 8840 / NBRC 1802 / NCYC 2889)</name>
    <name type="common">Yeast</name>
    <dbReference type="NCBI Taxonomy" id="226230"/>
    <lineage>
        <taxon>Eukaryota</taxon>
        <taxon>Fungi</taxon>
        <taxon>Dikarya</taxon>
        <taxon>Ascomycota</taxon>
        <taxon>Saccharomycotina</taxon>
        <taxon>Saccharomycetes</taxon>
        <taxon>Saccharomycetales</taxon>
        <taxon>Saccharomycetaceae</taxon>
        <taxon>Saccharomyces</taxon>
    </lineage>
</organism>
<sequence>MSTSSVRFAFRRFWQSETGPKTVHFWAPTLKWGLVFAGFSDMKRPVEKISGAQNLSLLSTALIWTRWSFVIKPRNILLASVNSFLCLTAGYQLSRIANYRIRNGDSISQLFNYILCGAADESKKEITSGR</sequence>
<dbReference type="GO" id="GO:0005743">
    <property type="term" value="C:mitochondrial inner membrane"/>
    <property type="evidence" value="ECO:0007669"/>
    <property type="project" value="UniProtKB-SubCell"/>
</dbReference>
<dbReference type="GO" id="GO:0006850">
    <property type="term" value="P:pyruvate import into mitochondria"/>
    <property type="evidence" value="ECO:0007669"/>
    <property type="project" value="InterPro"/>
</dbReference>
<accession>A0AA35JLX3</accession>